<accession>A0ABY3WC36</accession>
<proteinExistence type="predicted"/>
<reference evidence="1 2" key="1">
    <citation type="submission" date="2021-03" db="EMBL/GenBank/DDBJ databases">
        <title>Complete genome of Streptomyces formicae strain 1H-GS9 (DSM 100524).</title>
        <authorList>
            <person name="Atanasov K.E."/>
            <person name="Altabella T."/>
            <person name="Ferrer A."/>
        </authorList>
    </citation>
    <scope>NUCLEOTIDE SEQUENCE [LARGE SCALE GENOMIC DNA]</scope>
    <source>
        <strain evidence="1 2">1H-GS9</strain>
    </source>
</reference>
<dbReference type="Gene3D" id="3.40.50.20">
    <property type="match status" value="1"/>
</dbReference>
<organism evidence="1 2">
    <name type="scientific">Streptomyces formicae</name>
    <dbReference type="NCBI Taxonomy" id="1616117"/>
    <lineage>
        <taxon>Bacteria</taxon>
        <taxon>Bacillati</taxon>
        <taxon>Actinomycetota</taxon>
        <taxon>Actinomycetes</taxon>
        <taxon>Kitasatosporales</taxon>
        <taxon>Streptomycetaceae</taxon>
        <taxon>Streptomyces</taxon>
    </lineage>
</organism>
<evidence type="ECO:0008006" key="3">
    <source>
        <dbReference type="Google" id="ProtNLM"/>
    </source>
</evidence>
<protein>
    <recommendedName>
        <fullName evidence="3">D-alanine--D-alanine ligase</fullName>
    </recommendedName>
</protein>
<name>A0ABY3WC36_9ACTN</name>
<gene>
    <name evidence="1" type="ORF">J4032_00140</name>
</gene>
<dbReference type="InterPro" id="IPR016185">
    <property type="entry name" value="PreATP-grasp_dom_sf"/>
</dbReference>
<keyword evidence="2" id="KW-1185">Reference proteome</keyword>
<dbReference type="EMBL" id="CP071872">
    <property type="protein sequence ID" value="UNM10126.1"/>
    <property type="molecule type" value="Genomic_DNA"/>
</dbReference>
<sequence length="117" mass="11964">MIGGGQNCEHEVSLATAAAICDALPHGYEALALTIGRDGTWHDAEGRPFPDGLSSAVRLLASSDVAFPLCTARAVRIEPWPSPTPTVPDPPIFAGGGPASLLLQVLGCSCPRVGTSS</sequence>
<dbReference type="Proteomes" id="UP000828924">
    <property type="component" value="Chromosome"/>
</dbReference>
<evidence type="ECO:0000313" key="2">
    <source>
        <dbReference type="Proteomes" id="UP000828924"/>
    </source>
</evidence>
<dbReference type="SUPFAM" id="SSF52440">
    <property type="entry name" value="PreATP-grasp domain"/>
    <property type="match status" value="1"/>
</dbReference>
<evidence type="ECO:0000313" key="1">
    <source>
        <dbReference type="EMBL" id="UNM10126.1"/>
    </source>
</evidence>